<dbReference type="Pfam" id="PF00849">
    <property type="entry name" value="PseudoU_synth_2"/>
    <property type="match status" value="1"/>
</dbReference>
<evidence type="ECO:0000259" key="3">
    <source>
        <dbReference type="Pfam" id="PF00849"/>
    </source>
</evidence>
<dbReference type="PANTHER" id="PTHR21600:SF83">
    <property type="entry name" value="PSEUDOURIDYLATE SYNTHASE RPUSD4, MITOCHONDRIAL"/>
    <property type="match status" value="1"/>
</dbReference>
<dbReference type="AlphaFoldDB" id="A0A9D7XD67"/>
<dbReference type="Gene3D" id="3.30.2350.10">
    <property type="entry name" value="Pseudouridine synthase"/>
    <property type="match status" value="1"/>
</dbReference>
<dbReference type="EMBL" id="JADKFW010000004">
    <property type="protein sequence ID" value="MBK9716246.1"/>
    <property type="molecule type" value="Genomic_DNA"/>
</dbReference>
<dbReference type="SUPFAM" id="SSF55120">
    <property type="entry name" value="Pseudouridine synthase"/>
    <property type="match status" value="1"/>
</dbReference>
<dbReference type="GO" id="GO:0003723">
    <property type="term" value="F:RNA binding"/>
    <property type="evidence" value="ECO:0007669"/>
    <property type="project" value="InterPro"/>
</dbReference>
<dbReference type="GO" id="GO:0140098">
    <property type="term" value="F:catalytic activity, acting on RNA"/>
    <property type="evidence" value="ECO:0007669"/>
    <property type="project" value="UniProtKB-ARBA"/>
</dbReference>
<feature type="domain" description="Pseudouridine synthase RsuA/RluA-like" evidence="3">
    <location>
        <begin position="14"/>
        <end position="163"/>
    </location>
</feature>
<dbReference type="GO" id="GO:0009982">
    <property type="term" value="F:pseudouridine synthase activity"/>
    <property type="evidence" value="ECO:0007669"/>
    <property type="project" value="InterPro"/>
</dbReference>
<dbReference type="GO" id="GO:0001522">
    <property type="term" value="P:pseudouridine synthesis"/>
    <property type="evidence" value="ECO:0007669"/>
    <property type="project" value="InterPro"/>
</dbReference>
<evidence type="ECO:0000256" key="2">
    <source>
        <dbReference type="ARBA" id="ARBA00023235"/>
    </source>
</evidence>
<name>A0A9D7XD67_9BACT</name>
<evidence type="ECO:0000313" key="4">
    <source>
        <dbReference type="EMBL" id="MBK9716246.1"/>
    </source>
</evidence>
<dbReference type="CDD" id="cd02869">
    <property type="entry name" value="PseudoU_synth_RluA_like"/>
    <property type="match status" value="1"/>
</dbReference>
<gene>
    <name evidence="4" type="ORF">IPO85_01740</name>
</gene>
<dbReference type="InterPro" id="IPR006145">
    <property type="entry name" value="PsdUridine_synth_RsuA/RluA"/>
</dbReference>
<dbReference type="Proteomes" id="UP000808349">
    <property type="component" value="Unassembled WGS sequence"/>
</dbReference>
<sequence>MNKLSSYILFQDHHLIIANKPGGVPAQEDKTKDPSLLRLLQAYCKRDLFLVHRIDRPVSGLIVLVKNSKDQIIIQNQIQSQQFEKTYLAIVPKIDIPNQGILEHFIIHDTKNNKGRISPSGDDEQAKKATLSYVIKKDLDQYRLLEIKTQTGRFHQIRAQLAHENMPIKGDVKYGARRSNKDRTIGLHAWKISFYHPSSNRAVNFVADLPENDIWPHFQLTEE</sequence>
<evidence type="ECO:0000313" key="5">
    <source>
        <dbReference type="Proteomes" id="UP000808349"/>
    </source>
</evidence>
<accession>A0A9D7XD67</accession>
<dbReference type="GO" id="GO:0006396">
    <property type="term" value="P:RNA processing"/>
    <property type="evidence" value="ECO:0007669"/>
    <property type="project" value="UniProtKB-ARBA"/>
</dbReference>
<proteinExistence type="inferred from homology"/>
<keyword evidence="2" id="KW-0413">Isomerase</keyword>
<protein>
    <submittedName>
        <fullName evidence="4">RluA family pseudouridine synthase</fullName>
    </submittedName>
</protein>
<dbReference type="PROSITE" id="PS01129">
    <property type="entry name" value="PSI_RLU"/>
    <property type="match status" value="1"/>
</dbReference>
<dbReference type="InterPro" id="IPR020103">
    <property type="entry name" value="PsdUridine_synth_cat_dom_sf"/>
</dbReference>
<comment type="similarity">
    <text evidence="1">Belongs to the pseudouridine synthase RluA family.</text>
</comment>
<comment type="caution">
    <text evidence="4">The sequence shown here is derived from an EMBL/GenBank/DDBJ whole genome shotgun (WGS) entry which is preliminary data.</text>
</comment>
<dbReference type="InterPro" id="IPR006224">
    <property type="entry name" value="PsdUridine_synth_RluA-like_CS"/>
</dbReference>
<dbReference type="PANTHER" id="PTHR21600">
    <property type="entry name" value="MITOCHONDRIAL RNA PSEUDOURIDINE SYNTHASE"/>
    <property type="match status" value="1"/>
</dbReference>
<organism evidence="4 5">
    <name type="scientific">Candidatus Defluviibacterium haderslevense</name>
    <dbReference type="NCBI Taxonomy" id="2981993"/>
    <lineage>
        <taxon>Bacteria</taxon>
        <taxon>Pseudomonadati</taxon>
        <taxon>Bacteroidota</taxon>
        <taxon>Saprospiria</taxon>
        <taxon>Saprospirales</taxon>
        <taxon>Saprospiraceae</taxon>
        <taxon>Candidatus Defluviibacterium</taxon>
    </lineage>
</organism>
<evidence type="ECO:0000256" key="1">
    <source>
        <dbReference type="ARBA" id="ARBA00010876"/>
    </source>
</evidence>
<dbReference type="InterPro" id="IPR050188">
    <property type="entry name" value="RluA_PseudoU_synthase"/>
</dbReference>
<reference evidence="4 5" key="1">
    <citation type="submission" date="2020-10" db="EMBL/GenBank/DDBJ databases">
        <title>Connecting structure to function with the recovery of over 1000 high-quality activated sludge metagenome-assembled genomes encoding full-length rRNA genes using long-read sequencing.</title>
        <authorList>
            <person name="Singleton C.M."/>
            <person name="Petriglieri F."/>
            <person name="Kristensen J.M."/>
            <person name="Kirkegaard R.H."/>
            <person name="Michaelsen T.Y."/>
            <person name="Andersen M.H."/>
            <person name="Karst S.M."/>
            <person name="Dueholm M.S."/>
            <person name="Nielsen P.H."/>
            <person name="Albertsen M."/>
        </authorList>
    </citation>
    <scope>NUCLEOTIDE SEQUENCE [LARGE SCALE GENOMIC DNA]</scope>
    <source>
        <strain evidence="4">Ribe_18-Q3-R11-54_BAT3C.373</strain>
    </source>
</reference>